<organism evidence="1 2">
    <name type="scientific">Plasmodium falciparum IGH-CR14</name>
    <dbReference type="NCBI Taxonomy" id="580059"/>
    <lineage>
        <taxon>Eukaryota</taxon>
        <taxon>Sar</taxon>
        <taxon>Alveolata</taxon>
        <taxon>Apicomplexa</taxon>
        <taxon>Aconoidasida</taxon>
        <taxon>Haemosporida</taxon>
        <taxon>Plasmodiidae</taxon>
        <taxon>Plasmodium</taxon>
        <taxon>Plasmodium (Laverania)</taxon>
    </lineage>
</organism>
<reference evidence="2" key="1">
    <citation type="submission" date="2015-07" db="EMBL/GenBank/DDBJ databases">
        <title>Annotation of Plasmodium falciparum IGH-CR14.</title>
        <authorList>
            <consortium name="The Broad Institute Genome Sequencing Platform"/>
            <person name="Volkman S.K."/>
            <person name="Neafsey D.E."/>
            <person name="Dash A.P."/>
            <person name="Chitnis C.E."/>
            <person name="Hartl D.L."/>
            <person name="Young S.K."/>
            <person name="Zeng Q."/>
            <person name="Koehrsen M."/>
            <person name="Alvarado L."/>
            <person name="Berlin A."/>
            <person name="Borenstein D."/>
            <person name="Chapman S.B."/>
            <person name="Chen Z."/>
            <person name="Engels R."/>
            <person name="Freedman E."/>
            <person name="Gellesch M."/>
            <person name="Goldberg J."/>
            <person name="Griggs A."/>
            <person name="Gujja S."/>
            <person name="Heilman E.R."/>
            <person name="Heiman D.I."/>
            <person name="Howarth C."/>
            <person name="Jen D."/>
            <person name="Larson L."/>
            <person name="Mehta T."/>
            <person name="Neiman D."/>
            <person name="Park D."/>
            <person name="Pearson M."/>
            <person name="Roberts A."/>
            <person name="Saif S."/>
            <person name="Shea T."/>
            <person name="Shenoy N."/>
            <person name="Sisk P."/>
            <person name="Stolte C."/>
            <person name="Sykes S."/>
            <person name="Walk T."/>
            <person name="White J."/>
            <person name="Yandava C."/>
            <person name="Haas B."/>
            <person name="Henn M.R."/>
            <person name="Nusbaum C."/>
            <person name="Birren B."/>
        </authorList>
    </citation>
    <scope>NUCLEOTIDE SEQUENCE [LARGE SCALE GENOMIC DNA]</scope>
    <source>
        <strain evidence="2">IGH-CR14</strain>
    </source>
</reference>
<dbReference type="AlphaFoldDB" id="A0A0L1IGP8"/>
<dbReference type="SUPFAM" id="SSF81606">
    <property type="entry name" value="PP2C-like"/>
    <property type="match status" value="1"/>
</dbReference>
<proteinExistence type="predicted"/>
<dbReference type="EMBL" id="GG665732">
    <property type="protein sequence ID" value="KNG78804.1"/>
    <property type="molecule type" value="Genomic_DNA"/>
</dbReference>
<sequence>MLCDGMGGHYGGSKAAKEPTFRDMGTTLTASLIYPKEKHIYVFNVGDSRTYIYNGLLHQVTEDQNVMNQ</sequence>
<dbReference type="InterPro" id="IPR036457">
    <property type="entry name" value="PPM-type-like_dom_sf"/>
</dbReference>
<gene>
    <name evidence="1" type="ORF">PFMG_04983</name>
</gene>
<dbReference type="Proteomes" id="UP000054562">
    <property type="component" value="Unassembled WGS sequence"/>
</dbReference>
<protein>
    <submittedName>
        <fullName evidence="1">Phosphoprotein Ser/Thr phosphatase</fullName>
    </submittedName>
</protein>
<evidence type="ECO:0000313" key="1">
    <source>
        <dbReference type="EMBL" id="KNG78804.1"/>
    </source>
</evidence>
<reference evidence="2" key="2">
    <citation type="submission" date="2015-07" db="EMBL/GenBank/DDBJ databases">
        <title>The genome sequence of Plasmodium falciparum IGH-CR14.</title>
        <authorList>
            <consortium name="The Broad Institute Genome Sequencing Platform"/>
            <person name="Volkman S.K."/>
            <person name="Neafsey D.E."/>
            <person name="Dash A.P."/>
            <person name="Chitnis C.E."/>
            <person name="Hartl D.L."/>
            <person name="Young S.K."/>
            <person name="Kodira C.D."/>
            <person name="Zeng Q."/>
            <person name="Koehrsen M."/>
            <person name="Godfrey P."/>
            <person name="Alvarado L."/>
            <person name="Berlin A."/>
            <person name="Borenstein D."/>
            <person name="Chen Z."/>
            <person name="Engels R."/>
            <person name="Freedman E."/>
            <person name="Gellesch M."/>
            <person name="Goldberg J."/>
            <person name="Griggs A."/>
            <person name="Gujja S."/>
            <person name="Heiman D."/>
            <person name="Hepburn T."/>
            <person name="Howarth C."/>
            <person name="Jen D."/>
            <person name="Larson L."/>
            <person name="Lewis B."/>
            <person name="Mehta T."/>
            <person name="Park D."/>
            <person name="Pearson M."/>
            <person name="Roberts A."/>
            <person name="Saif S."/>
            <person name="Shea T."/>
            <person name="Shenoy N."/>
            <person name="Sisk P."/>
            <person name="Stolte C."/>
            <person name="Sykes S."/>
            <person name="Walk T."/>
            <person name="White J."/>
            <person name="Yandava C."/>
            <person name="Wirth D.F."/>
            <person name="Nusbaum C."/>
            <person name="Birren B."/>
        </authorList>
    </citation>
    <scope>NUCLEOTIDE SEQUENCE [LARGE SCALE GENOMIC DNA]</scope>
    <source>
        <strain evidence="2">IGH-CR14</strain>
    </source>
</reference>
<evidence type="ECO:0000313" key="2">
    <source>
        <dbReference type="Proteomes" id="UP000054562"/>
    </source>
</evidence>
<accession>A0A0L1IGP8</accession>
<name>A0A0L1IGP8_PLAFA</name>
<dbReference type="Gene3D" id="3.60.40.10">
    <property type="entry name" value="PPM-type phosphatase domain"/>
    <property type="match status" value="1"/>
</dbReference>